<proteinExistence type="predicted"/>
<name>A0A0X3TMH2_9RHOB</name>
<evidence type="ECO:0000313" key="4">
    <source>
        <dbReference type="Proteomes" id="UP000053791"/>
    </source>
</evidence>
<keyword evidence="1" id="KW-1188">Viral release from host cell</keyword>
<dbReference type="Pfam" id="PF17289">
    <property type="entry name" value="Terminase_6C"/>
    <property type="match status" value="1"/>
</dbReference>
<dbReference type="RefSeq" id="WP_068347788.1">
    <property type="nucleotide sequence ID" value="NZ_LQBQ01000034.1"/>
</dbReference>
<dbReference type="InterPro" id="IPR027417">
    <property type="entry name" value="P-loop_NTPase"/>
</dbReference>
<dbReference type="InterPro" id="IPR035421">
    <property type="entry name" value="Terminase_6C"/>
</dbReference>
<dbReference type="EMBL" id="LQBQ01000034">
    <property type="protein sequence ID" value="KUJ76914.1"/>
    <property type="molecule type" value="Genomic_DNA"/>
</dbReference>
<reference evidence="3 4" key="1">
    <citation type="submission" date="2015-12" db="EMBL/GenBank/DDBJ databases">
        <authorList>
            <person name="Shamseldin A."/>
            <person name="Moawad H."/>
            <person name="Abd El-Rahim W.M."/>
            <person name="Sadowsky M.J."/>
        </authorList>
    </citation>
    <scope>NUCLEOTIDE SEQUENCE [LARGE SCALE GENOMIC DNA]</scope>
    <source>
        <strain evidence="3 4">ZGT118</strain>
    </source>
</reference>
<evidence type="ECO:0000313" key="3">
    <source>
        <dbReference type="EMBL" id="KUJ76914.1"/>
    </source>
</evidence>
<dbReference type="Proteomes" id="UP000053791">
    <property type="component" value="Unassembled WGS sequence"/>
</dbReference>
<dbReference type="STRING" id="1685379.AVO45_10515"/>
<sequence>MIPNDDLCRLLLHSRLHAFLARSFRVLNPGKELSGAYYVRGLCHALERVARGEVRRLIIEMPPRHSKSTVASIVFPAWILGRDAKKRIVCVSYSNDLAQSFSHKCRGLMQEPFYKACFPAMQFDPKKNSVAEFHTSRKGFRIATSMQGTMTGKGGDIVVIDDPMKAQDTHSQAARDAAFEVYQNTIATRLDNPKTGTIVVVGQRLHEDDLLGRLKQSGDWEVLSWPALALDEQPFDLGDGMEYRRQRGEPLDPDRFGMDEYARIRSEIGMLAFEAEYQQRPVLPGGNLIKLEWFGAYDKARPRAQYEAVVQSWDTAAIPGESNDYTVCTTWGIIGNYIDLLDVHRQQQLYPEILYAALALRKKWKPNLIVIEKAVTGLSLKPDLVKKSVREATWLSPEKGKVERMIAQSAKIEDGQVRLPKAAHWLEGLKAEVAAFPKGKHDDQVDSMSQVLRALDYRPNELRHCSRFKR</sequence>
<dbReference type="Gene3D" id="3.30.420.240">
    <property type="match status" value="1"/>
</dbReference>
<gene>
    <name evidence="3" type="ORF">AVO45_10515</name>
</gene>
<comment type="caution">
    <text evidence="3">The sequence shown here is derived from an EMBL/GenBank/DDBJ whole genome shotgun (WGS) entry which is preliminary data.</text>
</comment>
<protein>
    <recommendedName>
        <fullName evidence="2">Terminase large subunit gp17-like C-terminal domain-containing protein</fullName>
    </recommendedName>
</protein>
<dbReference type="OrthoDB" id="9771580at2"/>
<accession>A0A0X3TMH2</accession>
<dbReference type="AlphaFoldDB" id="A0A0X3TMH2"/>
<evidence type="ECO:0000256" key="1">
    <source>
        <dbReference type="ARBA" id="ARBA00022612"/>
    </source>
</evidence>
<feature type="domain" description="Terminase large subunit gp17-like C-terminal" evidence="2">
    <location>
        <begin position="312"/>
        <end position="452"/>
    </location>
</feature>
<dbReference type="Gene3D" id="3.40.50.300">
    <property type="entry name" value="P-loop containing nucleotide triphosphate hydrolases"/>
    <property type="match status" value="1"/>
</dbReference>
<dbReference type="InterPro" id="IPR006517">
    <property type="entry name" value="Phage_terminase_lsu-like_C"/>
</dbReference>
<keyword evidence="4" id="KW-1185">Reference proteome</keyword>
<dbReference type="NCBIfam" id="TIGR01630">
    <property type="entry name" value="psiM2_ORF9"/>
    <property type="match status" value="1"/>
</dbReference>
<evidence type="ECO:0000259" key="2">
    <source>
        <dbReference type="Pfam" id="PF17289"/>
    </source>
</evidence>
<organism evidence="3 4">
    <name type="scientific">Ruegeria marisrubri</name>
    <dbReference type="NCBI Taxonomy" id="1685379"/>
    <lineage>
        <taxon>Bacteria</taxon>
        <taxon>Pseudomonadati</taxon>
        <taxon>Pseudomonadota</taxon>
        <taxon>Alphaproteobacteria</taxon>
        <taxon>Rhodobacterales</taxon>
        <taxon>Roseobacteraceae</taxon>
        <taxon>Ruegeria</taxon>
    </lineage>
</organism>